<dbReference type="Gene3D" id="2.10.90.10">
    <property type="entry name" value="Cystine-knot cytokines"/>
    <property type="match status" value="1"/>
</dbReference>
<dbReference type="PANTHER" id="PTHR11633:SF5">
    <property type="entry name" value="PLATELET-DERIVED GROWTH FACTOR C"/>
    <property type="match status" value="1"/>
</dbReference>
<evidence type="ECO:0000256" key="9">
    <source>
        <dbReference type="ARBA" id="ARBA00023157"/>
    </source>
</evidence>
<evidence type="ECO:0000256" key="4">
    <source>
        <dbReference type="ARBA" id="ARBA00022473"/>
    </source>
</evidence>
<evidence type="ECO:0000256" key="11">
    <source>
        <dbReference type="ARBA" id="ARBA00023246"/>
    </source>
</evidence>
<reference evidence="15" key="4">
    <citation type="submission" date="2025-08" db="UniProtKB">
        <authorList>
            <consortium name="Ensembl"/>
        </authorList>
    </citation>
    <scope>IDENTIFICATION</scope>
</reference>
<dbReference type="InterPro" id="IPR000072">
    <property type="entry name" value="PDGF/VEGF_dom"/>
</dbReference>
<evidence type="ECO:0000256" key="8">
    <source>
        <dbReference type="ARBA" id="ARBA00023030"/>
    </source>
</evidence>
<dbReference type="PANTHER" id="PTHR11633">
    <property type="entry name" value="PLATELET-DERIVED GROWTH FACTOR"/>
    <property type="match status" value="1"/>
</dbReference>
<comment type="subcellular location">
    <subcellularLocation>
        <location evidence="1">Secreted</location>
    </subcellularLocation>
</comment>
<dbReference type="FunFam" id="2.60.120.290:FF:000017">
    <property type="entry name" value="Platelet derived growth factor C"/>
    <property type="match status" value="1"/>
</dbReference>
<dbReference type="Pfam" id="PF00341">
    <property type="entry name" value="PDGF"/>
    <property type="match status" value="1"/>
</dbReference>
<dbReference type="GO" id="GO:0030335">
    <property type="term" value="P:positive regulation of cell migration"/>
    <property type="evidence" value="ECO:0007669"/>
    <property type="project" value="TreeGrafter"/>
</dbReference>
<evidence type="ECO:0000256" key="7">
    <source>
        <dbReference type="ARBA" id="ARBA00022729"/>
    </source>
</evidence>
<evidence type="ECO:0000256" key="5">
    <source>
        <dbReference type="ARBA" id="ARBA00022525"/>
    </source>
</evidence>
<evidence type="ECO:0000256" key="1">
    <source>
        <dbReference type="ARBA" id="ARBA00004613"/>
    </source>
</evidence>
<keyword evidence="16" id="KW-1185">Reference proteome</keyword>
<evidence type="ECO:0000256" key="3">
    <source>
        <dbReference type="ARBA" id="ARBA00018877"/>
    </source>
</evidence>
<reference evidence="16" key="1">
    <citation type="journal article" date="2006" name="Science">
        <title>Ancient noncoding elements conserved in the human genome.</title>
        <authorList>
            <person name="Venkatesh B."/>
            <person name="Kirkness E.F."/>
            <person name="Loh Y.H."/>
            <person name="Halpern A.L."/>
            <person name="Lee A.P."/>
            <person name="Johnson J."/>
            <person name="Dandona N."/>
            <person name="Viswanathan L.D."/>
            <person name="Tay A."/>
            <person name="Venter J.C."/>
            <person name="Strausberg R.L."/>
            <person name="Brenner S."/>
        </authorList>
    </citation>
    <scope>NUCLEOTIDE SEQUENCE [LARGE SCALE GENOMIC DNA]</scope>
</reference>
<keyword evidence="10" id="KW-0325">Glycoprotein</keyword>
<dbReference type="GO" id="GO:0016020">
    <property type="term" value="C:membrane"/>
    <property type="evidence" value="ECO:0007669"/>
    <property type="project" value="InterPro"/>
</dbReference>
<evidence type="ECO:0000313" key="16">
    <source>
        <dbReference type="Proteomes" id="UP000314986"/>
    </source>
</evidence>
<evidence type="ECO:0000256" key="6">
    <source>
        <dbReference type="ARBA" id="ARBA00022685"/>
    </source>
</evidence>
<evidence type="ECO:0000256" key="2">
    <source>
        <dbReference type="ARBA" id="ARBA00006686"/>
    </source>
</evidence>
<comment type="caution">
    <text evidence="12">Lacks conserved residue(s) required for the propagation of feature annotation.</text>
</comment>
<dbReference type="SUPFAM" id="SSF49854">
    <property type="entry name" value="Spermadhesin, CUB domain"/>
    <property type="match status" value="1"/>
</dbReference>
<keyword evidence="4" id="KW-0217">Developmental protein</keyword>
<dbReference type="SUPFAM" id="SSF57501">
    <property type="entry name" value="Cystine-knot cytokines"/>
    <property type="match status" value="1"/>
</dbReference>
<dbReference type="GO" id="GO:0048008">
    <property type="term" value="P:platelet-derived growth factor receptor signaling pathway"/>
    <property type="evidence" value="ECO:0007669"/>
    <property type="project" value="TreeGrafter"/>
</dbReference>
<dbReference type="Ensembl" id="ENSCMIT00000022235.1">
    <property type="protein sequence ID" value="ENSCMIP00000021849.1"/>
    <property type="gene ID" value="ENSCMIG00000009907.1"/>
</dbReference>
<keyword evidence="6" id="KW-0165">Cleavage on pair of basic residues</keyword>
<dbReference type="Gene3D" id="2.60.120.290">
    <property type="entry name" value="Spermadhesin, CUB domain"/>
    <property type="match status" value="1"/>
</dbReference>
<evidence type="ECO:0000259" key="13">
    <source>
        <dbReference type="PROSITE" id="PS01180"/>
    </source>
</evidence>
<feature type="domain" description="CUB" evidence="13">
    <location>
        <begin position="31"/>
        <end position="155"/>
    </location>
</feature>
<comment type="similarity">
    <text evidence="2">Belongs to the PDGF/VEGF growth factor family.</text>
</comment>
<evidence type="ECO:0000256" key="12">
    <source>
        <dbReference type="PROSITE-ProRule" id="PRU00059"/>
    </source>
</evidence>
<keyword evidence="9" id="KW-1015">Disulfide bond</keyword>
<dbReference type="GO" id="GO:0005615">
    <property type="term" value="C:extracellular space"/>
    <property type="evidence" value="ECO:0007669"/>
    <property type="project" value="TreeGrafter"/>
</dbReference>
<dbReference type="AlphaFoldDB" id="A0A4W3IM67"/>
<reference evidence="16" key="3">
    <citation type="journal article" date="2014" name="Nature">
        <title>Elephant shark genome provides unique insights into gnathostome evolution.</title>
        <authorList>
            <consortium name="International Elephant Shark Genome Sequencing Consortium"/>
            <person name="Venkatesh B."/>
            <person name="Lee A.P."/>
            <person name="Ravi V."/>
            <person name="Maurya A.K."/>
            <person name="Lian M.M."/>
            <person name="Swann J.B."/>
            <person name="Ohta Y."/>
            <person name="Flajnik M.F."/>
            <person name="Sutoh Y."/>
            <person name="Kasahara M."/>
            <person name="Hoon S."/>
            <person name="Gangu V."/>
            <person name="Roy S.W."/>
            <person name="Irimia M."/>
            <person name="Korzh V."/>
            <person name="Kondrychyn I."/>
            <person name="Lim Z.W."/>
            <person name="Tay B.H."/>
            <person name="Tohari S."/>
            <person name="Kong K.W."/>
            <person name="Ho S."/>
            <person name="Lorente-Galdos B."/>
            <person name="Quilez J."/>
            <person name="Marques-Bonet T."/>
            <person name="Raney B.J."/>
            <person name="Ingham P.W."/>
            <person name="Tay A."/>
            <person name="Hillier L.W."/>
            <person name="Minx P."/>
            <person name="Boehm T."/>
            <person name="Wilson R.K."/>
            <person name="Brenner S."/>
            <person name="Warren W.C."/>
        </authorList>
    </citation>
    <scope>NUCLEOTIDE SEQUENCE [LARGE SCALE GENOMIC DNA]</scope>
</reference>
<feature type="domain" description="Platelet-derived growth factor (PDGF) family profile" evidence="14">
    <location>
        <begin position="239"/>
        <end position="281"/>
    </location>
</feature>
<dbReference type="InParanoid" id="A0A4W3IM67"/>
<dbReference type="InterPro" id="IPR035914">
    <property type="entry name" value="Sperma_CUB_dom_sf"/>
</dbReference>
<reference evidence="16" key="2">
    <citation type="journal article" date="2007" name="PLoS Biol.">
        <title>Survey sequencing and comparative analysis of the elephant shark (Callorhinchus milii) genome.</title>
        <authorList>
            <person name="Venkatesh B."/>
            <person name="Kirkness E.F."/>
            <person name="Loh Y.H."/>
            <person name="Halpern A.L."/>
            <person name="Lee A.P."/>
            <person name="Johnson J."/>
            <person name="Dandona N."/>
            <person name="Viswanathan L.D."/>
            <person name="Tay A."/>
            <person name="Venter J.C."/>
            <person name="Strausberg R.L."/>
            <person name="Brenner S."/>
        </authorList>
    </citation>
    <scope>NUCLEOTIDE SEQUENCE [LARGE SCALE GENOMIC DNA]</scope>
</reference>
<sequence>WFVSLYWEVPVGFNFCSLHESSSAVFFIYKCRVHDHQHENMITVSEDGFVQSPRFPQNYPRDVVLVWRLIAANENMQIQMTFDERFGLEEPENGLCKFDFVEIEDLSDGTIIGRWCGTKAVPGMQISKANQVRIRFRSDEYLASKPGFCLYYSLLEPVFSTVSTVLPPSSLSLDTLNDAVSGFDTLEELIKYLDPERWQLDLEDLYKPTWQMLGKAFMYGRKSKVDLNLLKEEVKLYSCTPRNLSVSLREELKRTDTLYWPGCLLVKRCGGNCACCSLSCLDCQCVPVKVSKKYYEVLKNSKRSDVTCCRNFKLDHINLKLCLYSRRVPDKSLVFLNMIDDHQVV</sequence>
<dbReference type="Proteomes" id="UP000314986">
    <property type="component" value="Unassembled WGS sequence"/>
</dbReference>
<dbReference type="PROSITE" id="PS50278">
    <property type="entry name" value="PDGF_2"/>
    <property type="match status" value="1"/>
</dbReference>
<evidence type="ECO:0000313" key="15">
    <source>
        <dbReference type="Ensembl" id="ENSCMIP00000021849.1"/>
    </source>
</evidence>
<dbReference type="GO" id="GO:0051897">
    <property type="term" value="P:positive regulation of phosphatidylinositol 3-kinase/protein kinase B signal transduction"/>
    <property type="evidence" value="ECO:0007669"/>
    <property type="project" value="TreeGrafter"/>
</dbReference>
<dbReference type="GO" id="GO:0005161">
    <property type="term" value="F:platelet-derived growth factor receptor binding"/>
    <property type="evidence" value="ECO:0007669"/>
    <property type="project" value="TreeGrafter"/>
</dbReference>
<dbReference type="GeneTree" id="ENSGT00940000158645"/>
<organism evidence="15 16">
    <name type="scientific">Callorhinchus milii</name>
    <name type="common">Ghost shark</name>
    <dbReference type="NCBI Taxonomy" id="7868"/>
    <lineage>
        <taxon>Eukaryota</taxon>
        <taxon>Metazoa</taxon>
        <taxon>Chordata</taxon>
        <taxon>Craniata</taxon>
        <taxon>Vertebrata</taxon>
        <taxon>Chondrichthyes</taxon>
        <taxon>Holocephali</taxon>
        <taxon>Chimaeriformes</taxon>
        <taxon>Callorhinchidae</taxon>
        <taxon>Callorhinchus</taxon>
    </lineage>
</organism>
<keyword evidence="5" id="KW-0964">Secreted</keyword>
<dbReference type="GO" id="GO:0070374">
    <property type="term" value="P:positive regulation of ERK1 and ERK2 cascade"/>
    <property type="evidence" value="ECO:0007669"/>
    <property type="project" value="TreeGrafter"/>
</dbReference>
<dbReference type="PROSITE" id="PS01180">
    <property type="entry name" value="CUB"/>
    <property type="match status" value="1"/>
</dbReference>
<dbReference type="GO" id="GO:0008284">
    <property type="term" value="P:positive regulation of cell population proliferation"/>
    <property type="evidence" value="ECO:0007669"/>
    <property type="project" value="TreeGrafter"/>
</dbReference>
<dbReference type="Pfam" id="PF00431">
    <property type="entry name" value="CUB"/>
    <property type="match status" value="1"/>
</dbReference>
<dbReference type="GO" id="GO:0008083">
    <property type="term" value="F:growth factor activity"/>
    <property type="evidence" value="ECO:0007669"/>
    <property type="project" value="UniProtKB-KW"/>
</dbReference>
<keyword evidence="11" id="KW-0497">Mitogen</keyword>
<proteinExistence type="inferred from homology"/>
<dbReference type="SMART" id="SM00042">
    <property type="entry name" value="CUB"/>
    <property type="match status" value="1"/>
</dbReference>
<dbReference type="InterPro" id="IPR000859">
    <property type="entry name" value="CUB_dom"/>
</dbReference>
<dbReference type="InterPro" id="IPR029034">
    <property type="entry name" value="Cystine-knot_cytokine"/>
</dbReference>
<keyword evidence="7" id="KW-0732">Signal</keyword>
<accession>A0A4W3IM67</accession>
<dbReference type="GO" id="GO:0051781">
    <property type="term" value="P:positive regulation of cell division"/>
    <property type="evidence" value="ECO:0007669"/>
    <property type="project" value="UniProtKB-KW"/>
</dbReference>
<protein>
    <recommendedName>
        <fullName evidence="3">Platelet-derived growth factor C</fullName>
    </recommendedName>
</protein>
<dbReference type="CDD" id="cd00041">
    <property type="entry name" value="CUB"/>
    <property type="match status" value="1"/>
</dbReference>
<reference evidence="15" key="5">
    <citation type="submission" date="2025-09" db="UniProtKB">
        <authorList>
            <consortium name="Ensembl"/>
        </authorList>
    </citation>
    <scope>IDENTIFICATION</scope>
</reference>
<name>A0A4W3IM67_CALMI</name>
<evidence type="ECO:0000256" key="10">
    <source>
        <dbReference type="ARBA" id="ARBA00023180"/>
    </source>
</evidence>
<evidence type="ECO:0000259" key="14">
    <source>
        <dbReference type="PROSITE" id="PS50278"/>
    </source>
</evidence>
<keyword evidence="8" id="KW-0339">Growth factor</keyword>
<dbReference type="STRING" id="7868.ENSCMIP00000021849"/>
<dbReference type="FunCoup" id="A0A4W3IM67">
    <property type="interactions" value="179"/>
</dbReference>